<dbReference type="EMBL" id="KY523104">
    <property type="protein sequence ID" value="QKU35414.1"/>
    <property type="molecule type" value="Genomic_DNA"/>
</dbReference>
<reference evidence="2" key="1">
    <citation type="submission" date="2017-01" db="EMBL/GenBank/DDBJ databases">
        <authorList>
            <person name="Assis F.L."/>
            <person name="Abrahao J.S."/>
            <person name="Silva L."/>
            <person name="Khalil J.B."/>
            <person name="Rodrigues R."/>
            <person name="Silva L.S."/>
            <person name="Arantes T."/>
            <person name="Boratto P."/>
            <person name="Andrade M."/>
            <person name="Kroon E.G."/>
            <person name="Ribeiro B."/>
            <person name="Bergier I."/>
            <person name="Seligmann H."/>
            <person name="Ghigo E."/>
            <person name="Colson P."/>
            <person name="Levasseur A."/>
            <person name="Raoult D."/>
            <person name="Scola B.L."/>
        </authorList>
    </citation>
    <scope>NUCLEOTIDE SEQUENCE</scope>
    <source>
        <strain evidence="2">Soda lake</strain>
    </source>
</reference>
<dbReference type="InterPro" id="IPR041329">
    <property type="entry name" value="YubB_C"/>
</dbReference>
<organism evidence="2">
    <name type="scientific">Tupanvirus soda lake</name>
    <dbReference type="NCBI Taxonomy" id="2126985"/>
    <lineage>
        <taxon>Viruses</taxon>
        <taxon>Varidnaviria</taxon>
        <taxon>Bamfordvirae</taxon>
        <taxon>Nucleocytoviricota</taxon>
        <taxon>Megaviricetes</taxon>
        <taxon>Imitervirales</taxon>
        <taxon>Mimiviridae</taxon>
        <taxon>Megamimivirinae</taxon>
        <taxon>Tupanvirus</taxon>
        <taxon>Tupanvirus salinum</taxon>
    </lineage>
</organism>
<feature type="domain" description="YubB ferredoxin-like" evidence="1">
    <location>
        <begin position="73"/>
        <end position="135"/>
    </location>
</feature>
<evidence type="ECO:0000259" key="1">
    <source>
        <dbReference type="Pfam" id="PF18406"/>
    </source>
</evidence>
<dbReference type="Pfam" id="PF18406">
    <property type="entry name" value="DUF1281_C"/>
    <property type="match status" value="1"/>
</dbReference>
<proteinExistence type="predicted"/>
<dbReference type="Gene3D" id="3.30.70.1270">
    <property type="entry name" value="Api92-like domains"/>
    <property type="match status" value="1"/>
</dbReference>
<evidence type="ECO:0000313" key="2">
    <source>
        <dbReference type="EMBL" id="QKU35414.1"/>
    </source>
</evidence>
<dbReference type="GeneID" id="80518842"/>
<dbReference type="KEGG" id="vg:80518842"/>
<dbReference type="RefSeq" id="YP_010782078.1">
    <property type="nucleotide sequence ID" value="NC_075039.1"/>
</dbReference>
<protein>
    <recommendedName>
        <fullName evidence="1">YubB ferredoxin-like domain-containing protein</fullName>
    </recommendedName>
</protein>
<name>A0A6N1NLI2_9VIRU</name>
<accession>A0A6N1NLI2</accession>
<reference evidence="2" key="2">
    <citation type="journal article" date="2018" name="Nat. Commun.">
        <title>Tailed giant Tupanvirus possesses the most complete translational apparatus of the known virosphere.</title>
        <authorList>
            <person name="Abrahao J."/>
            <person name="Silva L."/>
            <person name="Silva L.S."/>
            <person name="Khalil J.Y.B."/>
            <person name="Rodrigues R."/>
            <person name="Arantes T."/>
            <person name="Assis F."/>
            <person name="Boratto P."/>
            <person name="Andrade M."/>
            <person name="Kroon E.G."/>
            <person name="Ribeiro B."/>
            <person name="Bergier I."/>
            <person name="Seligmann H."/>
            <person name="Ghigo E."/>
            <person name="Colson P."/>
            <person name="Levasseur A."/>
            <person name="Kroemer G."/>
            <person name="Raoult D."/>
            <person name="La Scola B."/>
        </authorList>
    </citation>
    <scope>NUCLEOTIDE SEQUENCE [LARGE SCALE GENOMIC DNA]</scope>
    <source>
        <strain evidence="2">Soda lake</strain>
    </source>
</reference>
<sequence>MPNHVANFVIITGEPVDVKNFWKEATTSKNPDNNGTFCYSNIYPIPDGVNWYDWCIKYWGNKWGCYDVDSDVSQIDNGIVSMTYDTAWSYSNPFWIWVTQKFKIKVKKYFHDEGSWFCGKEKYCNGLVKSSVIYQSYKTQKHYFIKYANICGRPDYYQHNENDDMTTT</sequence>